<dbReference type="InParanoid" id="D8LKA8"/>
<organism evidence="4 5">
    <name type="scientific">Ectocarpus siliculosus</name>
    <name type="common">Brown alga</name>
    <name type="synonym">Conferva siliculosa</name>
    <dbReference type="NCBI Taxonomy" id="2880"/>
    <lineage>
        <taxon>Eukaryota</taxon>
        <taxon>Sar</taxon>
        <taxon>Stramenopiles</taxon>
        <taxon>Ochrophyta</taxon>
        <taxon>PX clade</taxon>
        <taxon>Phaeophyceae</taxon>
        <taxon>Ectocarpales</taxon>
        <taxon>Ectocarpaceae</taxon>
        <taxon>Ectocarpus</taxon>
    </lineage>
</organism>
<dbReference type="Gene3D" id="1.10.10.60">
    <property type="entry name" value="Homeodomain-like"/>
    <property type="match status" value="3"/>
</dbReference>
<dbReference type="Proteomes" id="UP000002630">
    <property type="component" value="Linkage Group LG02"/>
</dbReference>
<feature type="domain" description="Myb-like" evidence="2">
    <location>
        <begin position="172"/>
        <end position="222"/>
    </location>
</feature>
<feature type="region of interest" description="Disordered" evidence="1">
    <location>
        <begin position="284"/>
        <end position="311"/>
    </location>
</feature>
<feature type="region of interest" description="Disordered" evidence="1">
    <location>
        <begin position="469"/>
        <end position="536"/>
    </location>
</feature>
<reference evidence="4 5" key="1">
    <citation type="journal article" date="2010" name="Nature">
        <title>The Ectocarpus genome and the independent evolution of multicellularity in brown algae.</title>
        <authorList>
            <person name="Cock J.M."/>
            <person name="Sterck L."/>
            <person name="Rouze P."/>
            <person name="Scornet D."/>
            <person name="Allen A.E."/>
            <person name="Amoutzias G."/>
            <person name="Anthouard V."/>
            <person name="Artiguenave F."/>
            <person name="Aury J.M."/>
            <person name="Badger J.H."/>
            <person name="Beszteri B."/>
            <person name="Billiau K."/>
            <person name="Bonnet E."/>
            <person name="Bothwell J.H."/>
            <person name="Bowler C."/>
            <person name="Boyen C."/>
            <person name="Brownlee C."/>
            <person name="Carrano C.J."/>
            <person name="Charrier B."/>
            <person name="Cho G.Y."/>
            <person name="Coelho S.M."/>
            <person name="Collen J."/>
            <person name="Corre E."/>
            <person name="Da Silva C."/>
            <person name="Delage L."/>
            <person name="Delaroque N."/>
            <person name="Dittami S.M."/>
            <person name="Doulbeau S."/>
            <person name="Elias M."/>
            <person name="Farnham G."/>
            <person name="Gachon C.M."/>
            <person name="Gschloessl B."/>
            <person name="Heesch S."/>
            <person name="Jabbari K."/>
            <person name="Jubin C."/>
            <person name="Kawai H."/>
            <person name="Kimura K."/>
            <person name="Kloareg B."/>
            <person name="Kupper F.C."/>
            <person name="Lang D."/>
            <person name="Le Bail A."/>
            <person name="Leblanc C."/>
            <person name="Lerouge P."/>
            <person name="Lohr M."/>
            <person name="Lopez P.J."/>
            <person name="Martens C."/>
            <person name="Maumus F."/>
            <person name="Michel G."/>
            <person name="Miranda-Saavedra D."/>
            <person name="Morales J."/>
            <person name="Moreau H."/>
            <person name="Motomura T."/>
            <person name="Nagasato C."/>
            <person name="Napoli C.A."/>
            <person name="Nelson D.R."/>
            <person name="Nyvall-Collen P."/>
            <person name="Peters A.F."/>
            <person name="Pommier C."/>
            <person name="Potin P."/>
            <person name="Poulain J."/>
            <person name="Quesneville H."/>
            <person name="Read B."/>
            <person name="Rensing S.A."/>
            <person name="Ritter A."/>
            <person name="Rousvoal S."/>
            <person name="Samanta M."/>
            <person name="Samson G."/>
            <person name="Schroeder D.C."/>
            <person name="Segurens B."/>
            <person name="Strittmatter M."/>
            <person name="Tonon T."/>
            <person name="Tregear J.W."/>
            <person name="Valentin K."/>
            <person name="von Dassow P."/>
            <person name="Yamagishi T."/>
            <person name="Van de Peer Y."/>
            <person name="Wincker P."/>
        </authorList>
    </citation>
    <scope>NUCLEOTIDE SEQUENCE [LARGE SCALE GENOMIC DNA]</scope>
    <source>
        <strain evidence="5">Ec32 / CCAP1310/4</strain>
    </source>
</reference>
<gene>
    <name evidence="4" type="ORF">Esi_0292_0012</name>
</gene>
<evidence type="ECO:0000256" key="1">
    <source>
        <dbReference type="SAM" id="MobiDB-lite"/>
    </source>
</evidence>
<evidence type="ECO:0000313" key="5">
    <source>
        <dbReference type="Proteomes" id="UP000002630"/>
    </source>
</evidence>
<dbReference type="PANTHER" id="PTHR45614:SF274">
    <property type="entry name" value="MYB-LIKE DNA-BINDING PROTEIN"/>
    <property type="match status" value="1"/>
</dbReference>
<dbReference type="STRING" id="2880.D8LKA8"/>
<dbReference type="OrthoDB" id="2143914at2759"/>
<feature type="compositionally biased region" description="Basic and acidic residues" evidence="1">
    <location>
        <begin position="520"/>
        <end position="536"/>
    </location>
</feature>
<feature type="domain" description="Myb-like" evidence="2">
    <location>
        <begin position="232"/>
        <end position="274"/>
    </location>
</feature>
<accession>D8LKA8</accession>
<feature type="region of interest" description="Disordered" evidence="1">
    <location>
        <begin position="649"/>
        <end position="669"/>
    </location>
</feature>
<sequence length="715" mass="74984">MAMNMPPPSPRTEKRRLAGAPAELEVLASPSKRGTPSKNRSFFSTSGSDNPRTPADVSWIREQAGTTPRALDRDFLAASPAAAVDVGVPVAAAAAGKATKQATATATPTKSKMFNRRTWTKEENDQLHEGIASLGGPNSNFGKNEWNKIAHHFLKGSRTGTQCATHWKMVVKPALLKGVWSAEEDAVIFDCVARGVTDWTEVAAALPKRKPKHCRERWSNHLDPSLRKGPGWTAAEEVKLVSAVEANGTNWSLIARHFPGRSEAVIQQHWNELVFRNSVGGRRGRSGMESGGGVACSGRGRAKASTLPGEPSEIFLGDLGGQDLIARETEQQQQQPAVTLTDREKALMDHAFKTGLNGCDIGSLTLSSEEDDLFAPLTAALLRDEEGCGGCSPSGMPPPSPTCSPLKAHKQQPDYTSIGDQLGDGWVVDDDPALADLYRSLDNIGESLFNEDNFELSFDFDNVGKPAPSCDSGLSCGQQTNPSKSWDAPGLLPSQEKSGSPFRQAAANAAATLGRQHSPAKREPQGPSKGKELEEACARAAAAAAAARRGRSGSGPAAANGFGGGGGGGGCCGGPSAGRTNPGARRRTSRQARIPPTTAVLGRRDAHETEVPDAVFDRAWLSLGGERTVAAATAAAATVRFACCGSGAGLSGRGRRGEPSAEEKGPAAVHRAVRSGLGVVHRIRRQPQSGRAQPQAREGGGAFEVGGGLACRGHP</sequence>
<feature type="region of interest" description="Disordered" evidence="1">
    <location>
        <begin position="685"/>
        <end position="715"/>
    </location>
</feature>
<feature type="compositionally biased region" description="Polar residues" evidence="1">
    <location>
        <begin position="32"/>
        <end position="51"/>
    </location>
</feature>
<dbReference type="SUPFAM" id="SSF46689">
    <property type="entry name" value="Homeodomain-like"/>
    <property type="match status" value="2"/>
</dbReference>
<dbReference type="PANTHER" id="PTHR45614">
    <property type="entry name" value="MYB PROTEIN-RELATED"/>
    <property type="match status" value="1"/>
</dbReference>
<dbReference type="AlphaFoldDB" id="D8LKA8"/>
<dbReference type="GO" id="GO:0005634">
    <property type="term" value="C:nucleus"/>
    <property type="evidence" value="ECO:0007669"/>
    <property type="project" value="TreeGrafter"/>
</dbReference>
<proteinExistence type="predicted"/>
<feature type="domain" description="HTH myb-type" evidence="3">
    <location>
        <begin position="232"/>
        <end position="278"/>
    </location>
</feature>
<dbReference type="EMBL" id="FN649727">
    <property type="protein sequence ID" value="CBN76053.1"/>
    <property type="molecule type" value="Genomic_DNA"/>
</dbReference>
<dbReference type="Pfam" id="PF00249">
    <property type="entry name" value="Myb_DNA-binding"/>
    <property type="match status" value="3"/>
</dbReference>
<evidence type="ECO:0000259" key="2">
    <source>
        <dbReference type="PROSITE" id="PS50090"/>
    </source>
</evidence>
<dbReference type="CDD" id="cd00167">
    <property type="entry name" value="SANT"/>
    <property type="match status" value="3"/>
</dbReference>
<keyword evidence="5" id="KW-1185">Reference proteome</keyword>
<dbReference type="EMBL" id="FN648478">
    <property type="protein sequence ID" value="CBN76053.1"/>
    <property type="molecule type" value="Genomic_DNA"/>
</dbReference>
<dbReference type="InterPro" id="IPR017930">
    <property type="entry name" value="Myb_dom"/>
</dbReference>
<evidence type="ECO:0000313" key="4">
    <source>
        <dbReference type="EMBL" id="CBN76053.1"/>
    </source>
</evidence>
<name>D8LKA8_ECTSI</name>
<evidence type="ECO:0000259" key="3">
    <source>
        <dbReference type="PROSITE" id="PS51294"/>
    </source>
</evidence>
<dbReference type="PROSITE" id="PS51294">
    <property type="entry name" value="HTH_MYB"/>
    <property type="match status" value="2"/>
</dbReference>
<feature type="domain" description="Myb-like" evidence="2">
    <location>
        <begin position="111"/>
        <end position="171"/>
    </location>
</feature>
<dbReference type="GO" id="GO:0000981">
    <property type="term" value="F:DNA-binding transcription factor activity, RNA polymerase II-specific"/>
    <property type="evidence" value="ECO:0007669"/>
    <property type="project" value="TreeGrafter"/>
</dbReference>
<dbReference type="InterPro" id="IPR050560">
    <property type="entry name" value="MYB_TF"/>
</dbReference>
<dbReference type="InterPro" id="IPR001005">
    <property type="entry name" value="SANT/Myb"/>
</dbReference>
<feature type="compositionally biased region" description="Polar residues" evidence="1">
    <location>
        <begin position="475"/>
        <end position="484"/>
    </location>
</feature>
<dbReference type="GO" id="GO:0000978">
    <property type="term" value="F:RNA polymerase II cis-regulatory region sequence-specific DNA binding"/>
    <property type="evidence" value="ECO:0007669"/>
    <property type="project" value="TreeGrafter"/>
</dbReference>
<feature type="compositionally biased region" description="Pro residues" evidence="1">
    <location>
        <begin position="1"/>
        <end position="10"/>
    </location>
</feature>
<feature type="compositionally biased region" description="Gly residues" evidence="1">
    <location>
        <begin position="698"/>
        <end position="715"/>
    </location>
</feature>
<dbReference type="InterPro" id="IPR009057">
    <property type="entry name" value="Homeodomain-like_sf"/>
</dbReference>
<protein>
    <submittedName>
        <fullName evidence="4">Uncharacterized protein</fullName>
    </submittedName>
</protein>
<dbReference type="SMART" id="SM00717">
    <property type="entry name" value="SANT"/>
    <property type="match status" value="3"/>
</dbReference>
<dbReference type="eggNOG" id="KOG0048">
    <property type="taxonomic scope" value="Eukaryota"/>
</dbReference>
<dbReference type="PROSITE" id="PS50090">
    <property type="entry name" value="MYB_LIKE"/>
    <property type="match status" value="3"/>
</dbReference>
<feature type="domain" description="HTH myb-type" evidence="3">
    <location>
        <begin position="172"/>
        <end position="226"/>
    </location>
</feature>
<feature type="region of interest" description="Disordered" evidence="1">
    <location>
        <begin position="1"/>
        <end position="57"/>
    </location>
</feature>
<feature type="region of interest" description="Disordered" evidence="1">
    <location>
        <begin position="573"/>
        <end position="593"/>
    </location>
</feature>
<feature type="compositionally biased region" description="Basic and acidic residues" evidence="1">
    <location>
        <begin position="655"/>
        <end position="665"/>
    </location>
</feature>